<feature type="signal peptide" evidence="2">
    <location>
        <begin position="1"/>
        <end position="22"/>
    </location>
</feature>
<keyword evidence="1 2" id="KW-0732">Signal</keyword>
<sequence>MIRITKLIAAGLCMLFPLLSFAEETLSSHILKHDGNERTYLRFVPATEQHPGKPLPLVILLHGGGGSGRSMMRYTRFNRLAREAGFIVIYPSGLNRRWNDGRESHQAFDDVGFILKAIRQTIAEANRVNEKRIFVAGMSNGGLMSQRLACEQAELFSGIAIVTAQLTPELITSCHPSKPLAVLYINGTEDRLVPYDGGALAPQWGPFGTVTPTAETLAFWRRVNRCEKTPAVTLLPDLDANDGTRVEQYDWFGCATNAPLRLYRIVGGGHTWPGKRQYLPQTVIGLTSRDVDANKLIGEFFLSIH</sequence>
<reference evidence="4 5" key="1">
    <citation type="submission" date="2019-12" db="EMBL/GenBank/DDBJ databases">
        <title>Snethiella sp. nov. sp. isolated from sea sand.</title>
        <authorList>
            <person name="Kim J."/>
            <person name="Jeong S.E."/>
            <person name="Jung H.S."/>
            <person name="Jeon C.O."/>
        </authorList>
    </citation>
    <scope>NUCLEOTIDE SEQUENCE [LARGE SCALE GENOMIC DNA]</scope>
    <source>
        <strain evidence="4 5">DP05</strain>
    </source>
</reference>
<evidence type="ECO:0000256" key="2">
    <source>
        <dbReference type="SAM" id="SignalP"/>
    </source>
</evidence>
<feature type="chain" id="PRO_5027086637" evidence="2">
    <location>
        <begin position="23"/>
        <end position="305"/>
    </location>
</feature>
<evidence type="ECO:0000313" key="4">
    <source>
        <dbReference type="EMBL" id="MZR31529.1"/>
    </source>
</evidence>
<dbReference type="PANTHER" id="PTHR43037:SF1">
    <property type="entry name" value="BLL1128 PROTEIN"/>
    <property type="match status" value="1"/>
</dbReference>
<dbReference type="GO" id="GO:0016787">
    <property type="term" value="F:hydrolase activity"/>
    <property type="evidence" value="ECO:0007669"/>
    <property type="project" value="UniProtKB-KW"/>
</dbReference>
<dbReference type="InterPro" id="IPR003140">
    <property type="entry name" value="PLipase/COase/thioEstase"/>
</dbReference>
<dbReference type="Gene3D" id="3.40.50.1820">
    <property type="entry name" value="alpha/beta hydrolase"/>
    <property type="match status" value="1"/>
</dbReference>
<dbReference type="InterPro" id="IPR029058">
    <property type="entry name" value="AB_hydrolase_fold"/>
</dbReference>
<keyword evidence="5" id="KW-1185">Reference proteome</keyword>
<comment type="caution">
    <text evidence="4">The sequence shown here is derived from an EMBL/GenBank/DDBJ whole genome shotgun (WGS) entry which is preliminary data.</text>
</comment>
<name>A0A6L8W9Y1_9PROT</name>
<proteinExistence type="predicted"/>
<dbReference type="Pfam" id="PF02230">
    <property type="entry name" value="Abhydrolase_2"/>
    <property type="match status" value="1"/>
</dbReference>
<keyword evidence="4" id="KW-0378">Hydrolase</keyword>
<gene>
    <name evidence="4" type="ORF">GQE98_12885</name>
</gene>
<protein>
    <submittedName>
        <fullName evidence="4">Alpha/beta fold hydrolase</fullName>
    </submittedName>
</protein>
<dbReference type="PANTHER" id="PTHR43037">
    <property type="entry name" value="UNNAMED PRODUCT-RELATED"/>
    <property type="match status" value="1"/>
</dbReference>
<accession>A0A6L8W9Y1</accession>
<dbReference type="Proteomes" id="UP000476030">
    <property type="component" value="Unassembled WGS sequence"/>
</dbReference>
<dbReference type="InterPro" id="IPR050955">
    <property type="entry name" value="Plant_Biomass_Hydrol_Est"/>
</dbReference>
<dbReference type="RefSeq" id="WP_161316028.1">
    <property type="nucleotide sequence ID" value="NZ_WTUW01000002.1"/>
</dbReference>
<dbReference type="SUPFAM" id="SSF53474">
    <property type="entry name" value="alpha/beta-Hydrolases"/>
    <property type="match status" value="1"/>
</dbReference>
<evidence type="ECO:0000259" key="3">
    <source>
        <dbReference type="Pfam" id="PF02230"/>
    </source>
</evidence>
<evidence type="ECO:0000256" key="1">
    <source>
        <dbReference type="ARBA" id="ARBA00022729"/>
    </source>
</evidence>
<evidence type="ECO:0000313" key="5">
    <source>
        <dbReference type="Proteomes" id="UP000476030"/>
    </source>
</evidence>
<organism evidence="4 5">
    <name type="scientific">Sneathiella litorea</name>
    <dbReference type="NCBI Taxonomy" id="2606216"/>
    <lineage>
        <taxon>Bacteria</taxon>
        <taxon>Pseudomonadati</taxon>
        <taxon>Pseudomonadota</taxon>
        <taxon>Alphaproteobacteria</taxon>
        <taxon>Sneathiellales</taxon>
        <taxon>Sneathiellaceae</taxon>
        <taxon>Sneathiella</taxon>
    </lineage>
</organism>
<dbReference type="AlphaFoldDB" id="A0A6L8W9Y1"/>
<dbReference type="EMBL" id="WTUW01000002">
    <property type="protein sequence ID" value="MZR31529.1"/>
    <property type="molecule type" value="Genomic_DNA"/>
</dbReference>
<feature type="domain" description="Phospholipase/carboxylesterase/thioesterase" evidence="3">
    <location>
        <begin position="51"/>
        <end position="201"/>
    </location>
</feature>